<dbReference type="Gene3D" id="2.40.30.170">
    <property type="match status" value="1"/>
</dbReference>
<dbReference type="OrthoDB" id="9812676at2"/>
<dbReference type="Pfam" id="PF25989">
    <property type="entry name" value="YknX_C"/>
    <property type="match status" value="1"/>
</dbReference>
<feature type="domain" description="YknX-like C-terminal permuted SH3-like" evidence="4">
    <location>
        <begin position="276"/>
        <end position="344"/>
    </location>
</feature>
<proteinExistence type="inferred from homology"/>
<feature type="domain" description="YknX-like barrel-sandwich hybrid" evidence="3">
    <location>
        <begin position="66"/>
        <end position="185"/>
    </location>
</feature>
<dbReference type="EMBL" id="BDJK01000095">
    <property type="protein sequence ID" value="GAV24061.1"/>
    <property type="molecule type" value="Genomic_DNA"/>
</dbReference>
<evidence type="ECO:0000313" key="6">
    <source>
        <dbReference type="Proteomes" id="UP000187485"/>
    </source>
</evidence>
<dbReference type="PANTHER" id="PTHR30469:SF33">
    <property type="entry name" value="SLR1207 PROTEIN"/>
    <property type="match status" value="1"/>
</dbReference>
<feature type="coiled-coil region" evidence="2">
    <location>
        <begin position="85"/>
        <end position="157"/>
    </location>
</feature>
<dbReference type="InterPro" id="IPR058637">
    <property type="entry name" value="YknX-like_C"/>
</dbReference>
<dbReference type="STRING" id="870242.cpu_25710"/>
<keyword evidence="2" id="KW-0175">Coiled coil</keyword>
<keyword evidence="6" id="KW-1185">Reference proteome</keyword>
<dbReference type="Pfam" id="PF25984">
    <property type="entry name" value="BSH_YknX"/>
    <property type="match status" value="1"/>
</dbReference>
<dbReference type="InterPro" id="IPR058639">
    <property type="entry name" value="BSH_YknX-like"/>
</dbReference>
<dbReference type="AlphaFoldDB" id="A0A1L8CYW4"/>
<dbReference type="Proteomes" id="UP000187485">
    <property type="component" value="Unassembled WGS sequence"/>
</dbReference>
<dbReference type="GO" id="GO:1990281">
    <property type="term" value="C:efflux pump complex"/>
    <property type="evidence" value="ECO:0007669"/>
    <property type="project" value="TreeGrafter"/>
</dbReference>
<accession>A0A1L8CYW4</accession>
<gene>
    <name evidence="5" type="ORF">cpu_25710</name>
</gene>
<protein>
    <submittedName>
        <fullName evidence="5">Uncharacterized protein</fullName>
    </submittedName>
</protein>
<dbReference type="InterPro" id="IPR006143">
    <property type="entry name" value="RND_pump_MFP"/>
</dbReference>
<comment type="caution">
    <text evidence="5">The sequence shown here is derived from an EMBL/GenBank/DDBJ whole genome shotgun (WGS) entry which is preliminary data.</text>
</comment>
<name>A0A1L8CYW4_9THEO</name>
<dbReference type="SUPFAM" id="SSF111369">
    <property type="entry name" value="HlyD-like secretion proteins"/>
    <property type="match status" value="1"/>
</dbReference>
<evidence type="ECO:0000256" key="2">
    <source>
        <dbReference type="SAM" id="Coils"/>
    </source>
</evidence>
<evidence type="ECO:0000313" key="5">
    <source>
        <dbReference type="EMBL" id="GAV24061.1"/>
    </source>
</evidence>
<dbReference type="GO" id="GO:0015562">
    <property type="term" value="F:efflux transmembrane transporter activity"/>
    <property type="evidence" value="ECO:0007669"/>
    <property type="project" value="TreeGrafter"/>
</dbReference>
<organism evidence="5 6">
    <name type="scientific">Carboxydothermus pertinax</name>
    <dbReference type="NCBI Taxonomy" id="870242"/>
    <lineage>
        <taxon>Bacteria</taxon>
        <taxon>Bacillati</taxon>
        <taxon>Bacillota</taxon>
        <taxon>Clostridia</taxon>
        <taxon>Thermoanaerobacterales</taxon>
        <taxon>Thermoanaerobacteraceae</taxon>
        <taxon>Carboxydothermus</taxon>
    </lineage>
</organism>
<evidence type="ECO:0000259" key="3">
    <source>
        <dbReference type="Pfam" id="PF25984"/>
    </source>
</evidence>
<dbReference type="PANTHER" id="PTHR30469">
    <property type="entry name" value="MULTIDRUG RESISTANCE PROTEIN MDTA"/>
    <property type="match status" value="1"/>
</dbReference>
<evidence type="ECO:0000259" key="4">
    <source>
        <dbReference type="Pfam" id="PF25989"/>
    </source>
</evidence>
<sequence length="345" mass="37181">MKKKILAIVVIVLFIGGVAGLNVVEIKKNPGIAVKTTKVAEGDIVKYAFAEGTIEPKITENIYVYTPGTVKEVPVKPGQKVKAGQVVLRLDETELKNQLKEAENQVELLEVQLSDAKKAEKLPGMNQTSTKSLEVQLKSARDRVEMLKEKIAQTQLKTKLSGVVLAVNVEAGQTANPGVPVIVVGDLSGFKVKGMVNQFDAALIFPGQKFTAQAEGLEREYTGIIETVEPQAVKTVSAQGEEIKVGFSGKITGDITGLKPGYKVDLKIEAGRKNGVLTLPFEAIVERDTKKYVFIVVGDKVKLQEVKLGLSDDLKAQVLSGVKKGDLVVVNPPAELKDGDKVKVK</sequence>
<dbReference type="Gene3D" id="2.40.420.20">
    <property type="match status" value="1"/>
</dbReference>
<dbReference type="NCBIfam" id="TIGR01730">
    <property type="entry name" value="RND_mfp"/>
    <property type="match status" value="1"/>
</dbReference>
<dbReference type="RefSeq" id="WP_075860436.1">
    <property type="nucleotide sequence ID" value="NZ_BDJK01000095.1"/>
</dbReference>
<evidence type="ECO:0000256" key="1">
    <source>
        <dbReference type="ARBA" id="ARBA00009477"/>
    </source>
</evidence>
<reference evidence="6" key="1">
    <citation type="submission" date="2016-12" db="EMBL/GenBank/DDBJ databases">
        <title>Draft Genome Sequences od Carboxydothermus pertinax and islandicus, Hydrogenogenic Carboxydotrophic Bacteria.</title>
        <authorList>
            <person name="Fukuyama Y."/>
            <person name="Ohmae K."/>
            <person name="Yoneda Y."/>
            <person name="Yoshida T."/>
            <person name="Sako Y."/>
        </authorList>
    </citation>
    <scope>NUCLEOTIDE SEQUENCE [LARGE SCALE GENOMIC DNA]</scope>
    <source>
        <strain evidence="6">Ug1</strain>
    </source>
</reference>
<dbReference type="Gene3D" id="2.40.50.100">
    <property type="match status" value="1"/>
</dbReference>
<comment type="similarity">
    <text evidence="1">Belongs to the membrane fusion protein (MFP) (TC 8.A.1) family.</text>
</comment>